<dbReference type="AlphaFoldDB" id="A0A931FBF3"/>
<dbReference type="PANTHER" id="PTHR38682:SF1">
    <property type="entry name" value="V-TYPE ATP SYNTHASE SUBUNIT C"/>
    <property type="match status" value="1"/>
</dbReference>
<dbReference type="GO" id="GO:0046961">
    <property type="term" value="F:proton-transporting ATPase activity, rotational mechanism"/>
    <property type="evidence" value="ECO:0007669"/>
    <property type="project" value="InterPro"/>
</dbReference>
<keyword evidence="2" id="KW-0813">Transport</keyword>
<dbReference type="InterPro" id="IPR044911">
    <property type="entry name" value="V-type_ATPase_csu/dsu_dom_3"/>
</dbReference>
<accession>A0A931FBF3</accession>
<gene>
    <name evidence="4" type="ORF">IC227_09080</name>
</gene>
<evidence type="ECO:0000256" key="3">
    <source>
        <dbReference type="ARBA" id="ARBA00023065"/>
    </source>
</evidence>
<evidence type="ECO:0000256" key="2">
    <source>
        <dbReference type="ARBA" id="ARBA00022448"/>
    </source>
</evidence>
<dbReference type="Gene3D" id="1.20.1690.10">
    <property type="entry name" value="V-type ATP synthase subunit C domain"/>
    <property type="match status" value="2"/>
</dbReference>
<dbReference type="InterPro" id="IPR050873">
    <property type="entry name" value="V-ATPase_V0D/AC39_subunit"/>
</dbReference>
<dbReference type="EMBL" id="JADAKE010000017">
    <property type="protein sequence ID" value="MBF8808412.1"/>
    <property type="molecule type" value="Genomic_DNA"/>
</dbReference>
<dbReference type="SUPFAM" id="SSF103486">
    <property type="entry name" value="V-type ATP synthase subunit C"/>
    <property type="match status" value="1"/>
</dbReference>
<dbReference type="InterPro" id="IPR002843">
    <property type="entry name" value="ATPase_V0-cplx_csu/dsu"/>
</dbReference>
<name>A0A931FBF3_9ENTE</name>
<evidence type="ECO:0000313" key="4">
    <source>
        <dbReference type="EMBL" id="MBF8808412.1"/>
    </source>
</evidence>
<protein>
    <submittedName>
        <fullName evidence="4">V-type ATPase subunit</fullName>
    </submittedName>
</protein>
<sequence length="328" mass="38285">MKYHELNPLIRGRERELIAKNTFELMLQADSLHSLGELLKSTIYQSYVYEGFEEEFETKLSKEQSKLFAWLREHAPEPEIVWIYTMRYTFHNLKVLTKAEMMDQNFDHLYIDDGFYTLETLKDAVHTQVSTELPENIMSYIREVHEYCAESSILQGINVIYDRCFLTEQRRLGEKLGYPELLEEIIAFIDLTNITTTARGILQKHSIGFMTTVVSSSGSIPKETLLTFVRSDMESYTQFLLTTDYSDLLKPVIVDGMIDLVQLERLKEDYLSSFYQAAQTQAFGPLPLLAFLNAKEVESKNLRLLIIGKRNHFSIHQLKERMRQVYDV</sequence>
<evidence type="ECO:0000256" key="1">
    <source>
        <dbReference type="ARBA" id="ARBA00006709"/>
    </source>
</evidence>
<dbReference type="InterPro" id="IPR036079">
    <property type="entry name" value="ATPase_csu/dsu_sf"/>
</dbReference>
<dbReference type="Proteomes" id="UP000637757">
    <property type="component" value="Unassembled WGS sequence"/>
</dbReference>
<dbReference type="InterPro" id="IPR035067">
    <property type="entry name" value="V-type_ATPase_csu/dsu"/>
</dbReference>
<evidence type="ECO:0000313" key="5">
    <source>
        <dbReference type="Proteomes" id="UP000637757"/>
    </source>
</evidence>
<keyword evidence="5" id="KW-1185">Reference proteome</keyword>
<reference evidence="4" key="1">
    <citation type="submission" date="2020-09" db="EMBL/GenBank/DDBJ databases">
        <title>Genomic insights into the novelty and pathogenicity of a unique biofilm-forming Enterococcus sp. bacteria (Enterococcus lacertideformus) identified in reptiles.</title>
        <authorList>
            <person name="Agius J.E."/>
            <person name="Phalen D.N."/>
            <person name="Rose K."/>
            <person name="Eden J.-S."/>
        </authorList>
    </citation>
    <scope>NUCLEOTIDE SEQUENCE</scope>
    <source>
        <strain evidence="4">PHRS 0518</strain>
    </source>
</reference>
<dbReference type="Gene3D" id="1.10.132.50">
    <property type="entry name" value="ATP synthase (C/AC39) subunit, domain 3"/>
    <property type="match status" value="1"/>
</dbReference>
<keyword evidence="3" id="KW-0406">Ion transport</keyword>
<dbReference type="PANTHER" id="PTHR38682">
    <property type="entry name" value="V-TYPE ATP SYNTHASE SUBUNIT C"/>
    <property type="match status" value="1"/>
</dbReference>
<comment type="caution">
    <text evidence="4">The sequence shown here is derived from an EMBL/GenBank/DDBJ whole genome shotgun (WGS) entry which is preliminary data.</text>
</comment>
<proteinExistence type="inferred from homology"/>
<comment type="similarity">
    <text evidence="1">Belongs to the V-ATPase V0D/AC39 subunit family.</text>
</comment>
<organism evidence="4 5">
    <name type="scientific">Enterococcus lacertideformus</name>
    <dbReference type="NCBI Taxonomy" id="2771493"/>
    <lineage>
        <taxon>Bacteria</taxon>
        <taxon>Bacillati</taxon>
        <taxon>Bacillota</taxon>
        <taxon>Bacilli</taxon>
        <taxon>Lactobacillales</taxon>
        <taxon>Enterococcaceae</taxon>
        <taxon>Enterococcus</taxon>
    </lineage>
</organism>
<dbReference type="Pfam" id="PF01992">
    <property type="entry name" value="vATP-synt_AC39"/>
    <property type="match status" value="1"/>
</dbReference>